<sequence length="381" mass="44233">MVMNLVLSHPTVKTWFLKPAVHHSHKDDQKRIAVMMTSFTCKTLAMIAEFEERFTERLKEQLDMYIQELAICICSEKENLGRSSTSTMYNHLPSLLKFFSFSQQGMILDAILGQKKKSEETRGKHVDLVSHIIAHLSSTSSDPSALHLTIQSVSTLLNMAIAKNSVKFDQTLLKFLQAFPQYTVCASDSFVEYCFHEPTCTRVDMIYCLITGSNEARRMFIDCCKRNKKVKKMKQLFVKVMDFLLFMESEFEDFIKDLYLPEFESWLFDSDQEQDETKYKVQMMIKLVHLLNQEEADQLVEKLRQIQCLSSVQIMVFHSLVKWSSAYENLSLKLKWQLALVENLVKSTTLVLSQKSEHDNQQKEMLINILSSMIKVCHNVI</sequence>
<protein>
    <submittedName>
        <fullName evidence="2">Uncharacterized protein LOC106165106</fullName>
    </submittedName>
</protein>
<dbReference type="RefSeq" id="XP_023932012.1">
    <property type="nucleotide sequence ID" value="XM_024076244.1"/>
</dbReference>
<reference evidence="2" key="1">
    <citation type="submission" date="2025-08" db="UniProtKB">
        <authorList>
            <consortium name="RefSeq"/>
        </authorList>
    </citation>
    <scope>IDENTIFICATION</scope>
    <source>
        <tissue evidence="2">Gonads</tissue>
    </source>
</reference>
<dbReference type="GeneID" id="106165106"/>
<dbReference type="Proteomes" id="UP000085678">
    <property type="component" value="Unplaced"/>
</dbReference>
<proteinExistence type="predicted"/>
<dbReference type="KEGG" id="lak:106165106"/>
<accession>A0A2R2MPS2</accession>
<organism evidence="1 2">
    <name type="scientific">Lingula anatina</name>
    <name type="common">Brachiopod</name>
    <name type="synonym">Lingula unguis</name>
    <dbReference type="NCBI Taxonomy" id="7574"/>
    <lineage>
        <taxon>Eukaryota</taxon>
        <taxon>Metazoa</taxon>
        <taxon>Spiralia</taxon>
        <taxon>Lophotrochozoa</taxon>
        <taxon>Brachiopoda</taxon>
        <taxon>Linguliformea</taxon>
        <taxon>Lingulata</taxon>
        <taxon>Lingulida</taxon>
        <taxon>Linguloidea</taxon>
        <taxon>Lingulidae</taxon>
        <taxon>Lingula</taxon>
    </lineage>
</organism>
<gene>
    <name evidence="2" type="primary">LOC106165106</name>
</gene>
<dbReference type="InParanoid" id="A0A2R2MPS2"/>
<evidence type="ECO:0000313" key="2">
    <source>
        <dbReference type="RefSeq" id="XP_023932012.1"/>
    </source>
</evidence>
<dbReference type="AlphaFoldDB" id="A0A2R2MPS2"/>
<keyword evidence="1" id="KW-1185">Reference proteome</keyword>
<name>A0A2R2MPS2_LINAN</name>
<evidence type="ECO:0000313" key="1">
    <source>
        <dbReference type="Proteomes" id="UP000085678"/>
    </source>
</evidence>